<keyword evidence="1" id="KW-0812">Transmembrane</keyword>
<dbReference type="OrthoDB" id="1573426at2759"/>
<evidence type="ECO:0000256" key="1">
    <source>
        <dbReference type="SAM" id="Phobius"/>
    </source>
</evidence>
<organism evidence="2 3">
    <name type="scientific">Artemisia annua</name>
    <name type="common">Sweet wormwood</name>
    <dbReference type="NCBI Taxonomy" id="35608"/>
    <lineage>
        <taxon>Eukaryota</taxon>
        <taxon>Viridiplantae</taxon>
        <taxon>Streptophyta</taxon>
        <taxon>Embryophyta</taxon>
        <taxon>Tracheophyta</taxon>
        <taxon>Spermatophyta</taxon>
        <taxon>Magnoliopsida</taxon>
        <taxon>eudicotyledons</taxon>
        <taxon>Gunneridae</taxon>
        <taxon>Pentapetalae</taxon>
        <taxon>asterids</taxon>
        <taxon>campanulids</taxon>
        <taxon>Asterales</taxon>
        <taxon>Asteraceae</taxon>
        <taxon>Asteroideae</taxon>
        <taxon>Anthemideae</taxon>
        <taxon>Artemisiinae</taxon>
        <taxon>Artemisia</taxon>
    </lineage>
</organism>
<dbReference type="EMBL" id="PKPP01000033">
    <property type="protein sequence ID" value="PWA99163.1"/>
    <property type="molecule type" value="Genomic_DNA"/>
</dbReference>
<name>A0A2U1QME6_ARTAN</name>
<dbReference type="STRING" id="35608.A0A2U1QME6"/>
<comment type="caution">
    <text evidence="2">The sequence shown here is derived from an EMBL/GenBank/DDBJ whole genome shotgun (WGS) entry which is preliminary data.</text>
</comment>
<dbReference type="Proteomes" id="UP000245207">
    <property type="component" value="Unassembled WGS sequence"/>
</dbReference>
<evidence type="ECO:0000313" key="3">
    <source>
        <dbReference type="Proteomes" id="UP000245207"/>
    </source>
</evidence>
<sequence length="181" mass="20186">MMNYTMTNYQSTPRSNRYKGIVVKHLLQFALFAAFSLWLLYQITQPNSKSGSSVSQFTNEKISNFLGRKGSAGFLQSTPITLTLDDVTNPLEEGEIPRYSKGIEEVEFRIKAESFMEVNDDDTVLSVQNGKKLAKKSNISFSDVNGIPQDVRDKFIGTRVKSKAQIATRAGKGRNGTTEES</sequence>
<proteinExistence type="predicted"/>
<gene>
    <name evidence="2" type="ORF">CTI12_AA012130</name>
</gene>
<evidence type="ECO:0000313" key="2">
    <source>
        <dbReference type="EMBL" id="PWA99163.1"/>
    </source>
</evidence>
<dbReference type="AlphaFoldDB" id="A0A2U1QME6"/>
<keyword evidence="1" id="KW-1133">Transmembrane helix</keyword>
<protein>
    <submittedName>
        <fullName evidence="2">Uncharacterized protein</fullName>
    </submittedName>
</protein>
<keyword evidence="1" id="KW-0472">Membrane</keyword>
<accession>A0A2U1QME6</accession>
<keyword evidence="3" id="KW-1185">Reference proteome</keyword>
<feature type="transmembrane region" description="Helical" evidence="1">
    <location>
        <begin position="21"/>
        <end position="41"/>
    </location>
</feature>
<reference evidence="2 3" key="1">
    <citation type="journal article" date="2018" name="Mol. Plant">
        <title>The genome of Artemisia annua provides insight into the evolution of Asteraceae family and artemisinin biosynthesis.</title>
        <authorList>
            <person name="Shen Q."/>
            <person name="Zhang L."/>
            <person name="Liao Z."/>
            <person name="Wang S."/>
            <person name="Yan T."/>
            <person name="Shi P."/>
            <person name="Liu M."/>
            <person name="Fu X."/>
            <person name="Pan Q."/>
            <person name="Wang Y."/>
            <person name="Lv Z."/>
            <person name="Lu X."/>
            <person name="Zhang F."/>
            <person name="Jiang W."/>
            <person name="Ma Y."/>
            <person name="Chen M."/>
            <person name="Hao X."/>
            <person name="Li L."/>
            <person name="Tang Y."/>
            <person name="Lv G."/>
            <person name="Zhou Y."/>
            <person name="Sun X."/>
            <person name="Brodelius P.E."/>
            <person name="Rose J.K.C."/>
            <person name="Tang K."/>
        </authorList>
    </citation>
    <scope>NUCLEOTIDE SEQUENCE [LARGE SCALE GENOMIC DNA]</scope>
    <source>
        <strain evidence="3">cv. Huhao1</strain>
        <tissue evidence="2">Leaf</tissue>
    </source>
</reference>